<name>A0ABX8X6J4_9CYAN</name>
<dbReference type="PANTHER" id="PTHR43646">
    <property type="entry name" value="GLYCOSYLTRANSFERASE"/>
    <property type="match status" value="1"/>
</dbReference>
<evidence type="ECO:0000256" key="2">
    <source>
        <dbReference type="ARBA" id="ARBA00022475"/>
    </source>
</evidence>
<feature type="domain" description="Glycosyltransferase 2-like" evidence="10">
    <location>
        <begin position="12"/>
        <end position="119"/>
    </location>
</feature>
<keyword evidence="3" id="KW-0328">Glycosyltransferase</keyword>
<dbReference type="InterPro" id="IPR029044">
    <property type="entry name" value="Nucleotide-diphossugar_trans"/>
</dbReference>
<dbReference type="InterPro" id="IPR026461">
    <property type="entry name" value="Trfase_2_rSAM/seldom_assoc"/>
</dbReference>
<dbReference type="CDD" id="cd02522">
    <property type="entry name" value="GT_2_like_a"/>
    <property type="match status" value="1"/>
</dbReference>
<organism evidence="11 12">
    <name type="scientific">Sphaerospermopsis torques-reginae ITEP-024</name>
    <dbReference type="NCBI Taxonomy" id="984208"/>
    <lineage>
        <taxon>Bacteria</taxon>
        <taxon>Bacillati</taxon>
        <taxon>Cyanobacteriota</taxon>
        <taxon>Cyanophyceae</taxon>
        <taxon>Nostocales</taxon>
        <taxon>Aphanizomenonaceae</taxon>
        <taxon>Sphaerospermopsis</taxon>
        <taxon>Sphaerospermopsis torques-reginae</taxon>
    </lineage>
</organism>
<dbReference type="RefSeq" id="WP_220611933.1">
    <property type="nucleotide sequence ID" value="NZ_CP080598.1"/>
</dbReference>
<evidence type="ECO:0000256" key="9">
    <source>
        <dbReference type="ARBA" id="ARBA00040345"/>
    </source>
</evidence>
<evidence type="ECO:0000256" key="7">
    <source>
        <dbReference type="ARBA" id="ARBA00037904"/>
    </source>
</evidence>
<gene>
    <name evidence="11" type="ORF">K2F26_17850</name>
</gene>
<dbReference type="Proteomes" id="UP000826540">
    <property type="component" value="Chromosome"/>
</dbReference>
<evidence type="ECO:0000313" key="12">
    <source>
        <dbReference type="Proteomes" id="UP000826540"/>
    </source>
</evidence>
<evidence type="ECO:0000256" key="3">
    <source>
        <dbReference type="ARBA" id="ARBA00022676"/>
    </source>
</evidence>
<sequence length="238" mass="26584">MVHQDIKTQRISIIIPTLNEANNIKTAITSTQSSANVEVIVVDGGSSDDTPTIAEFLGATVISSAPGRAIQMNTGAAIASGEILLFLHADTRLPQGFDTMIRTALQQPGIIAGAFALRIDAPHWGLRLVEWGVKLRSHFYQLPYGDQAIFLTKIAFDQVGNFPQMPIMEDFELITRLKRISKIKIIDVPVITSPRRWLKKGIFKTTLLNQIIVIAYLWGVSPERTRKWYNNYRTPTEP</sequence>
<evidence type="ECO:0000256" key="1">
    <source>
        <dbReference type="ARBA" id="ARBA00004236"/>
    </source>
</evidence>
<evidence type="ECO:0000256" key="6">
    <source>
        <dbReference type="ARBA" id="ARBA00037281"/>
    </source>
</evidence>
<comment type="subcellular location">
    <subcellularLocation>
        <location evidence="1">Cell membrane</location>
    </subcellularLocation>
</comment>
<keyword evidence="2" id="KW-1003">Cell membrane</keyword>
<keyword evidence="5" id="KW-0472">Membrane</keyword>
<evidence type="ECO:0000256" key="8">
    <source>
        <dbReference type="ARBA" id="ARBA00038120"/>
    </source>
</evidence>
<dbReference type="SUPFAM" id="SSF53448">
    <property type="entry name" value="Nucleotide-diphospho-sugar transferases"/>
    <property type="match status" value="1"/>
</dbReference>
<evidence type="ECO:0000259" key="10">
    <source>
        <dbReference type="Pfam" id="PF00535"/>
    </source>
</evidence>
<accession>A0ABX8X6J4</accession>
<evidence type="ECO:0000256" key="5">
    <source>
        <dbReference type="ARBA" id="ARBA00023136"/>
    </source>
</evidence>
<dbReference type="Pfam" id="PF00535">
    <property type="entry name" value="Glycos_transf_2"/>
    <property type="match status" value="1"/>
</dbReference>
<keyword evidence="12" id="KW-1185">Reference proteome</keyword>
<evidence type="ECO:0000313" key="11">
    <source>
        <dbReference type="EMBL" id="QYX34273.1"/>
    </source>
</evidence>
<comment type="pathway">
    <text evidence="7">Carotenoid biosynthesis; staphyloxanthin biosynthesis; staphyloxanthin from farnesyl diphosphate: step 4/5.</text>
</comment>
<dbReference type="Gene3D" id="3.90.550.10">
    <property type="entry name" value="Spore Coat Polysaccharide Biosynthesis Protein SpsA, Chain A"/>
    <property type="match status" value="1"/>
</dbReference>
<dbReference type="NCBIfam" id="TIGR04283">
    <property type="entry name" value="glyco_like_mftF"/>
    <property type="match status" value="1"/>
</dbReference>
<reference evidence="11 12" key="1">
    <citation type="journal article" date="2022" name="J. Am. Chem. Soc.">
        <title>Biosynthesis of Guanitoxin Enables Global Environmental Detection in Freshwater Cyanobacteria.</title>
        <authorList>
            <person name="Lima S.T."/>
            <person name="Fallon T.R."/>
            <person name="Cordoza J.L."/>
            <person name="Chekan J.R."/>
            <person name="Delbaje E."/>
            <person name="Hopiavuori A.R."/>
            <person name="Alvarenga D.O."/>
            <person name="Wood S.M."/>
            <person name="Luhavaya H."/>
            <person name="Baumgartner J.T."/>
            <person name="Dorr F.A."/>
            <person name="Etchegaray A."/>
            <person name="Pinto E."/>
            <person name="McKinnie S.M.K."/>
            <person name="Fiore M.F."/>
            <person name="Moore B.S."/>
        </authorList>
    </citation>
    <scope>NUCLEOTIDE SEQUENCE [LARGE SCALE GENOMIC DNA]</scope>
    <source>
        <strain evidence="11 12">ITEP-024</strain>
    </source>
</reference>
<dbReference type="InterPro" id="IPR001173">
    <property type="entry name" value="Glyco_trans_2-like"/>
</dbReference>
<comment type="similarity">
    <text evidence="8">Belongs to the glycosyltransferase 2 family. CrtQ subfamily.</text>
</comment>
<evidence type="ECO:0000256" key="4">
    <source>
        <dbReference type="ARBA" id="ARBA00022679"/>
    </source>
</evidence>
<proteinExistence type="inferred from homology"/>
<keyword evidence="4" id="KW-0808">Transferase</keyword>
<dbReference type="EMBL" id="CP080598">
    <property type="protein sequence ID" value="QYX34273.1"/>
    <property type="molecule type" value="Genomic_DNA"/>
</dbReference>
<dbReference type="PANTHER" id="PTHR43646:SF2">
    <property type="entry name" value="GLYCOSYLTRANSFERASE 2-LIKE DOMAIN-CONTAINING PROTEIN"/>
    <property type="match status" value="1"/>
</dbReference>
<comment type="function">
    <text evidence="6">Catalyzes the glycosylation of 4,4'-diaponeurosporenoate, i.e. the esterification of glucose at the C1'' position with the carboxyl group of 4,4'-diaponeurosporenic acid, to form glycosyl-4,4'-diaponeurosporenoate. This is a step in the biosynthesis of staphyloxanthin, an orange pigment present in most staphylococci strains.</text>
</comment>
<protein>
    <recommendedName>
        <fullName evidence="9">4,4'-diaponeurosporenoate glycosyltransferase</fullName>
    </recommendedName>
</protein>